<organism evidence="1 2">
    <name type="scientific">Panagrolaimus superbus</name>
    <dbReference type="NCBI Taxonomy" id="310955"/>
    <lineage>
        <taxon>Eukaryota</taxon>
        <taxon>Metazoa</taxon>
        <taxon>Ecdysozoa</taxon>
        <taxon>Nematoda</taxon>
        <taxon>Chromadorea</taxon>
        <taxon>Rhabditida</taxon>
        <taxon>Tylenchina</taxon>
        <taxon>Panagrolaimomorpha</taxon>
        <taxon>Panagrolaimoidea</taxon>
        <taxon>Panagrolaimidae</taxon>
        <taxon>Panagrolaimus</taxon>
    </lineage>
</organism>
<protein>
    <submittedName>
        <fullName evidence="2">Uncharacterized protein</fullName>
    </submittedName>
</protein>
<keyword evidence="1" id="KW-1185">Reference proteome</keyword>
<sequence>MLKTLKKALESEKLIVISDDLVALTYKTVIELYKRMLDKSDVKTYILPTSPRGYGIGLFYSGKCCRFISANDYHSLPFSETCIIPRTSYEMFMTATDGGSLEPKILQRIDLPKEAHRFAVTLFIDEEGFASYKIEPKILDQILCIPEALNKTSLQIPFISFFDSSTVICAYKEGKGYQFLDSWGGIYGKELLIAFDKHKPTFCNDAVEALRTKPSSVINGKYLE</sequence>
<dbReference type="Proteomes" id="UP000887577">
    <property type="component" value="Unplaced"/>
</dbReference>
<evidence type="ECO:0000313" key="1">
    <source>
        <dbReference type="Proteomes" id="UP000887577"/>
    </source>
</evidence>
<proteinExistence type="predicted"/>
<reference evidence="2" key="1">
    <citation type="submission" date="2022-11" db="UniProtKB">
        <authorList>
            <consortium name="WormBaseParasite"/>
        </authorList>
    </citation>
    <scope>IDENTIFICATION</scope>
</reference>
<dbReference type="WBParaSite" id="PSU_v2.g18248.t1">
    <property type="protein sequence ID" value="PSU_v2.g18248.t1"/>
    <property type="gene ID" value="PSU_v2.g18248"/>
</dbReference>
<evidence type="ECO:0000313" key="2">
    <source>
        <dbReference type="WBParaSite" id="PSU_v2.g18248.t1"/>
    </source>
</evidence>
<dbReference type="AlphaFoldDB" id="A0A914YHH6"/>
<name>A0A914YHH6_9BILA</name>
<accession>A0A914YHH6</accession>